<proteinExistence type="predicted"/>
<accession>A0A2T1GLF5</accession>
<protein>
    <submittedName>
        <fullName evidence="1">Uncharacterized protein</fullName>
    </submittedName>
</protein>
<evidence type="ECO:0000313" key="2">
    <source>
        <dbReference type="Proteomes" id="UP000238937"/>
    </source>
</evidence>
<dbReference type="RefSeq" id="WP_106300571.1">
    <property type="nucleotide sequence ID" value="NZ_PVWO01000029.1"/>
</dbReference>
<comment type="caution">
    <text evidence="1">The sequence shown here is derived from an EMBL/GenBank/DDBJ whole genome shotgun (WGS) entry which is preliminary data.</text>
</comment>
<dbReference type="AlphaFoldDB" id="A0A2T1GLF5"/>
<dbReference type="EMBL" id="PVWO01000029">
    <property type="protein sequence ID" value="PSB58605.1"/>
    <property type="molecule type" value="Genomic_DNA"/>
</dbReference>
<name>A0A2T1GLF5_9CYAN</name>
<reference evidence="1 2" key="1">
    <citation type="submission" date="2018-03" db="EMBL/GenBank/DDBJ databases">
        <title>The ancient ancestry and fast evolution of plastids.</title>
        <authorList>
            <person name="Moore K.R."/>
            <person name="Magnabosco C."/>
            <person name="Momper L."/>
            <person name="Gold D.A."/>
            <person name="Bosak T."/>
            <person name="Fournier G.P."/>
        </authorList>
    </citation>
    <scope>NUCLEOTIDE SEQUENCE [LARGE SCALE GENOMIC DNA]</scope>
    <source>
        <strain evidence="1 2">CCALA 037</strain>
    </source>
</reference>
<evidence type="ECO:0000313" key="1">
    <source>
        <dbReference type="EMBL" id="PSB58605.1"/>
    </source>
</evidence>
<dbReference type="Proteomes" id="UP000238937">
    <property type="component" value="Unassembled WGS sequence"/>
</dbReference>
<sequence>MKYIKEIDLSVSDEAYNHLNQIRPLWARIGTFVECESWDSDTEDDLEQPSLAEITVKGKIYRGSFSCPTSEQLGETFWVIYKPDFSIFTWFNDKPEELPRSGIALVKVIEVLETFINCSFKENFVRFSVDRVIPFPDIARYFEVSSSGNPFPFFKRLIDADEDSFWQYDRIRMGDLIMISVSCQADVGAWLVCQQRDRGEAPTIIVYHENWISDLFTFAGHCQLTYKQWQEIDLHCR</sequence>
<keyword evidence="2" id="KW-1185">Reference proteome</keyword>
<gene>
    <name evidence="1" type="ORF">C7B77_04045</name>
</gene>
<organism evidence="1 2">
    <name type="scientific">Chamaesiphon polymorphus CCALA 037</name>
    <dbReference type="NCBI Taxonomy" id="2107692"/>
    <lineage>
        <taxon>Bacteria</taxon>
        <taxon>Bacillati</taxon>
        <taxon>Cyanobacteriota</taxon>
        <taxon>Cyanophyceae</taxon>
        <taxon>Gomontiellales</taxon>
        <taxon>Chamaesiphonaceae</taxon>
        <taxon>Chamaesiphon</taxon>
    </lineage>
</organism>